<dbReference type="PROSITE" id="PS50225">
    <property type="entry name" value="SOCS"/>
    <property type="match status" value="1"/>
</dbReference>
<keyword evidence="4" id="KW-1185">Reference proteome</keyword>
<evidence type="ECO:0000313" key="4">
    <source>
        <dbReference type="Proteomes" id="UP000010552"/>
    </source>
</evidence>
<dbReference type="AlphaFoldDB" id="L5JQD6"/>
<dbReference type="GO" id="GO:0035556">
    <property type="term" value="P:intracellular signal transduction"/>
    <property type="evidence" value="ECO:0007669"/>
    <property type="project" value="InterPro"/>
</dbReference>
<dbReference type="Proteomes" id="UP000010552">
    <property type="component" value="Unassembled WGS sequence"/>
</dbReference>
<dbReference type="EMBL" id="KB031153">
    <property type="protein sequence ID" value="ELK01157.1"/>
    <property type="molecule type" value="Genomic_DNA"/>
</dbReference>
<gene>
    <name evidence="3" type="ORF">PAL_GLEAN10020796</name>
</gene>
<proteinExistence type="predicted"/>
<dbReference type="SUPFAM" id="SSF158235">
    <property type="entry name" value="SOCS box-like"/>
    <property type="match status" value="1"/>
</dbReference>
<dbReference type="InterPro" id="IPR036036">
    <property type="entry name" value="SOCS_box-like_dom_sf"/>
</dbReference>
<dbReference type="GO" id="GO:0016567">
    <property type="term" value="P:protein ubiquitination"/>
    <property type="evidence" value="ECO:0007669"/>
    <property type="project" value="UniProtKB-UniPathway"/>
</dbReference>
<dbReference type="InParanoid" id="L5JQD6"/>
<dbReference type="FunFam" id="1.10.750.20:FF:000001">
    <property type="entry name" value="Ankyrin repeat and SOCS box containing 1"/>
    <property type="match status" value="1"/>
</dbReference>
<dbReference type="Pfam" id="PF07525">
    <property type="entry name" value="SOCS_box"/>
    <property type="match status" value="1"/>
</dbReference>
<dbReference type="SMART" id="SM00253">
    <property type="entry name" value="SOCS"/>
    <property type="match status" value="1"/>
</dbReference>
<evidence type="ECO:0000313" key="3">
    <source>
        <dbReference type="EMBL" id="ELK01157.1"/>
    </source>
</evidence>
<protein>
    <submittedName>
        <fullName evidence="3">Ankyrin repeat and SOCS box protein 2</fullName>
    </submittedName>
</protein>
<dbReference type="STRING" id="9402.L5JQD6"/>
<dbReference type="SMART" id="SM00969">
    <property type="entry name" value="SOCS_box"/>
    <property type="match status" value="1"/>
</dbReference>
<comment type="pathway">
    <text evidence="1">Protein modification; protein ubiquitination.</text>
</comment>
<feature type="domain" description="SOCS box" evidence="2">
    <location>
        <begin position="130"/>
        <end position="179"/>
    </location>
</feature>
<organism evidence="3 4">
    <name type="scientific">Pteropus alecto</name>
    <name type="common">Black flying fox</name>
    <dbReference type="NCBI Taxonomy" id="9402"/>
    <lineage>
        <taxon>Eukaryota</taxon>
        <taxon>Metazoa</taxon>
        <taxon>Chordata</taxon>
        <taxon>Craniata</taxon>
        <taxon>Vertebrata</taxon>
        <taxon>Euteleostomi</taxon>
        <taxon>Mammalia</taxon>
        <taxon>Eutheria</taxon>
        <taxon>Laurasiatheria</taxon>
        <taxon>Chiroptera</taxon>
        <taxon>Yinpterochiroptera</taxon>
        <taxon>Pteropodoidea</taxon>
        <taxon>Pteropodidae</taxon>
        <taxon>Pteropodinae</taxon>
        <taxon>Pteropus</taxon>
    </lineage>
</organism>
<name>L5JQD6_PTEAL</name>
<sequence length="179" mass="19947">MQLLLDHGANIDAYIATHPTSFPATIMFAMKCLSLLKFLMDLGCNGEPCFSCLYGNGPHPPAPPPSSRFSDAPTGNKEPGVVQFCEILSAPEVSRWAGPIIDVLLDYVGNVQLCSRLKEHIDSFEDWGVIKEKAEPPRPLAHLCRLRVRKAIGKYRIKLLDTLPLPGRLIRYLKYESTQ</sequence>
<accession>L5JQD6</accession>
<dbReference type="InterPro" id="IPR001496">
    <property type="entry name" value="SOCS_box"/>
</dbReference>
<dbReference type="Gene3D" id="1.10.750.20">
    <property type="entry name" value="SOCS box"/>
    <property type="match status" value="1"/>
</dbReference>
<reference evidence="4" key="1">
    <citation type="journal article" date="2013" name="Science">
        <title>Comparative analysis of bat genomes provides insight into the evolution of flight and immunity.</title>
        <authorList>
            <person name="Zhang G."/>
            <person name="Cowled C."/>
            <person name="Shi Z."/>
            <person name="Huang Z."/>
            <person name="Bishop-Lilly K.A."/>
            <person name="Fang X."/>
            <person name="Wynne J.W."/>
            <person name="Xiong Z."/>
            <person name="Baker M.L."/>
            <person name="Zhao W."/>
            <person name="Tachedjian M."/>
            <person name="Zhu Y."/>
            <person name="Zhou P."/>
            <person name="Jiang X."/>
            <person name="Ng J."/>
            <person name="Yang L."/>
            <person name="Wu L."/>
            <person name="Xiao J."/>
            <person name="Feng Y."/>
            <person name="Chen Y."/>
            <person name="Sun X."/>
            <person name="Zhang Y."/>
            <person name="Marsh G.A."/>
            <person name="Crameri G."/>
            <person name="Broder C.C."/>
            <person name="Frey K.G."/>
            <person name="Wang L.F."/>
            <person name="Wang J."/>
        </authorList>
    </citation>
    <scope>NUCLEOTIDE SEQUENCE [LARGE SCALE GENOMIC DNA]</scope>
</reference>
<evidence type="ECO:0000259" key="2">
    <source>
        <dbReference type="PROSITE" id="PS50225"/>
    </source>
</evidence>
<evidence type="ECO:0000256" key="1">
    <source>
        <dbReference type="ARBA" id="ARBA00004906"/>
    </source>
</evidence>
<dbReference type="UniPathway" id="UPA00143"/>